<dbReference type="GO" id="GO:0003723">
    <property type="term" value="F:RNA binding"/>
    <property type="evidence" value="ECO:0007669"/>
    <property type="project" value="UniProtKB-UniRule"/>
</dbReference>
<protein>
    <recommendedName>
        <fullName evidence="7">Polyribonucleotide nucleotidyltransferase</fullName>
        <ecNumber evidence="7">2.7.7.8</ecNumber>
    </recommendedName>
</protein>
<dbReference type="Proteomes" id="UP000177690">
    <property type="component" value="Unassembled WGS sequence"/>
</dbReference>
<organism evidence="12 13">
    <name type="scientific">Candidatus Harrisonbacteria bacterium RIFCSPLOWO2_02_FULL_41_13b</name>
    <dbReference type="NCBI Taxonomy" id="1798409"/>
    <lineage>
        <taxon>Bacteria</taxon>
        <taxon>Candidatus Harrisoniibacteriota</taxon>
    </lineage>
</organism>
<dbReference type="Pfam" id="PF01138">
    <property type="entry name" value="RNase_PH"/>
    <property type="match status" value="2"/>
</dbReference>
<dbReference type="PROSITE" id="PS50084">
    <property type="entry name" value="KH_TYPE_1"/>
    <property type="match status" value="1"/>
</dbReference>
<dbReference type="NCBIfam" id="NF008805">
    <property type="entry name" value="PRK11824.1"/>
    <property type="match status" value="1"/>
</dbReference>
<evidence type="ECO:0000259" key="10">
    <source>
        <dbReference type="Pfam" id="PF01138"/>
    </source>
</evidence>
<evidence type="ECO:0000256" key="8">
    <source>
        <dbReference type="PROSITE-ProRule" id="PRU00117"/>
    </source>
</evidence>
<dbReference type="GO" id="GO:0046872">
    <property type="term" value="F:metal ion binding"/>
    <property type="evidence" value="ECO:0007669"/>
    <property type="project" value="UniProtKB-KW"/>
</dbReference>
<evidence type="ECO:0000256" key="2">
    <source>
        <dbReference type="ARBA" id="ARBA00022679"/>
    </source>
</evidence>
<evidence type="ECO:0000259" key="11">
    <source>
        <dbReference type="Pfam" id="PF03726"/>
    </source>
</evidence>
<sequence length="595" mass="65088">MELNRKQFKHSFRGKELVLETSKLVGQANASVFGSYNGNTVLVTVVMSKEDANKDYLPLVVDYEERFYAVGKILGSRFMRREGRPSEAAILSGRVIDRTIRPLFDQRMRREIQVAVTILEMADLEDLDFLSLVTASAALATSNVPWGGPVAGVSANSEGFKAFVAGTDERINMIELEGVGAKESDVVSSFEQAQKEIGALIDFQNKLVKEIGQKKEKVALAEIDADLAKKVRDFLKNKLEEAVYNKKKSEQYAKIGELKEFLKTHLIGDGVEPSSLGVVEHLFEEEIDKLVHKKILEEEKRPDGRKLDEVRELHAELGMLKRTHGSALFIRGDTQALVVTTLATPGTEQLVETIEFSGKRRFMLHYNFPPYSTGEIGRFGAPGRREIGHGALAEKALRGLVPPQAEFPYTIRVVSEILSSNGSSSMATVCGASLSLMEAGVPLKQPVAGIAMGLMIDDKGDKYKVLTDIQGPEDHYGDMDFKVAGTKDGVTAIQMDVKINGITPKMLADGLAQAKKARLEILEVMNKAIAAPKKEVSDYAPKILILQIRPDQIGQVIGSGGKVINDIIDRTGASIDIEEDGKVFIGAIDKAAAES</sequence>
<evidence type="ECO:0000313" key="13">
    <source>
        <dbReference type="Proteomes" id="UP000177690"/>
    </source>
</evidence>
<dbReference type="FunFam" id="3.30.230.70:FF:000002">
    <property type="entry name" value="Polyribonucleotide nucleotidyltransferase"/>
    <property type="match status" value="1"/>
</dbReference>
<dbReference type="SUPFAM" id="SSF54814">
    <property type="entry name" value="Prokaryotic type KH domain (KH-domain type II)"/>
    <property type="match status" value="1"/>
</dbReference>
<feature type="domain" description="K Homology" evidence="9">
    <location>
        <begin position="545"/>
        <end position="585"/>
    </location>
</feature>
<dbReference type="InterPro" id="IPR036612">
    <property type="entry name" value="KH_dom_type_1_sf"/>
</dbReference>
<dbReference type="NCBIfam" id="TIGR03591">
    <property type="entry name" value="polynuc_phos"/>
    <property type="match status" value="1"/>
</dbReference>
<dbReference type="Pfam" id="PF00013">
    <property type="entry name" value="KH_1"/>
    <property type="match status" value="1"/>
</dbReference>
<feature type="non-terminal residue" evidence="12">
    <location>
        <position position="595"/>
    </location>
</feature>
<proteinExistence type="predicted"/>
<accession>A0A1G1ZTB2</accession>
<feature type="domain" description="Exoribonuclease phosphorolytic" evidence="10">
    <location>
        <begin position="309"/>
        <end position="442"/>
    </location>
</feature>
<dbReference type="Gene3D" id="3.30.1370.10">
    <property type="entry name" value="K Homology domain, type 1"/>
    <property type="match status" value="1"/>
</dbReference>
<dbReference type="AlphaFoldDB" id="A0A1G1ZTB2"/>
<keyword evidence="2 12" id="KW-0808">Transferase</keyword>
<dbReference type="STRING" id="1798409.A3I24_03155"/>
<evidence type="ECO:0000256" key="4">
    <source>
        <dbReference type="ARBA" id="ARBA00022723"/>
    </source>
</evidence>
<dbReference type="GO" id="GO:0004654">
    <property type="term" value="F:polyribonucleotide nucleotidyltransferase activity"/>
    <property type="evidence" value="ECO:0007669"/>
    <property type="project" value="UniProtKB-UniRule"/>
</dbReference>
<dbReference type="SUPFAM" id="SSF54211">
    <property type="entry name" value="Ribosomal protein S5 domain 2-like"/>
    <property type="match status" value="2"/>
</dbReference>
<dbReference type="SUPFAM" id="SSF46915">
    <property type="entry name" value="Polynucleotide phosphorylase/guanosine pentaphosphate synthase (PNPase/GPSI), domain 3"/>
    <property type="match status" value="1"/>
</dbReference>
<dbReference type="InterPro" id="IPR001247">
    <property type="entry name" value="ExoRNase_PH_dom1"/>
</dbReference>
<dbReference type="GO" id="GO:0006402">
    <property type="term" value="P:mRNA catabolic process"/>
    <property type="evidence" value="ECO:0007669"/>
    <property type="project" value="UniProtKB-UniRule"/>
</dbReference>
<evidence type="ECO:0000259" key="9">
    <source>
        <dbReference type="Pfam" id="PF00013"/>
    </source>
</evidence>
<dbReference type="PANTHER" id="PTHR11252:SF0">
    <property type="entry name" value="POLYRIBONUCLEOTIDE NUCLEOTIDYLTRANSFERASE 1, MITOCHONDRIAL"/>
    <property type="match status" value="1"/>
</dbReference>
<dbReference type="Gene3D" id="3.30.230.70">
    <property type="entry name" value="GHMP Kinase, N-terminal domain"/>
    <property type="match status" value="2"/>
</dbReference>
<dbReference type="SUPFAM" id="SSF55666">
    <property type="entry name" value="Ribonuclease PH domain 2-like"/>
    <property type="match status" value="2"/>
</dbReference>
<keyword evidence="3" id="KW-0548">Nucleotidyltransferase</keyword>
<reference evidence="12 13" key="1">
    <citation type="journal article" date="2016" name="Nat. Commun.">
        <title>Thousands of microbial genomes shed light on interconnected biogeochemical processes in an aquifer system.</title>
        <authorList>
            <person name="Anantharaman K."/>
            <person name="Brown C.T."/>
            <person name="Hug L.A."/>
            <person name="Sharon I."/>
            <person name="Castelle C.J."/>
            <person name="Probst A.J."/>
            <person name="Thomas B.C."/>
            <person name="Singh A."/>
            <person name="Wilkins M.J."/>
            <person name="Karaoz U."/>
            <person name="Brodie E.L."/>
            <person name="Williams K.H."/>
            <person name="Hubbard S.S."/>
            <person name="Banfield J.F."/>
        </authorList>
    </citation>
    <scope>NUCLEOTIDE SEQUENCE [LARGE SCALE GENOMIC DNA]</scope>
</reference>
<dbReference type="PANTHER" id="PTHR11252">
    <property type="entry name" value="POLYRIBONUCLEOTIDE NUCLEOTIDYLTRANSFERASE"/>
    <property type="match status" value="1"/>
</dbReference>
<dbReference type="InterPro" id="IPR009019">
    <property type="entry name" value="KH_sf_prok-type"/>
</dbReference>
<feature type="domain" description="Polyribonucleotide nucleotidyltransferase RNA-binding" evidence="11">
    <location>
        <begin position="227"/>
        <end position="306"/>
    </location>
</feature>
<dbReference type="InterPro" id="IPR036456">
    <property type="entry name" value="PNPase_PH_RNA-bd_sf"/>
</dbReference>
<evidence type="ECO:0000256" key="1">
    <source>
        <dbReference type="ARBA" id="ARBA00022490"/>
    </source>
</evidence>
<keyword evidence="1" id="KW-0963">Cytoplasm</keyword>
<dbReference type="GO" id="GO:0000175">
    <property type="term" value="F:3'-5'-RNA exonuclease activity"/>
    <property type="evidence" value="ECO:0007669"/>
    <property type="project" value="TreeGrafter"/>
</dbReference>
<dbReference type="InterPro" id="IPR004088">
    <property type="entry name" value="KH_dom_type_1"/>
</dbReference>
<evidence type="ECO:0000313" key="12">
    <source>
        <dbReference type="EMBL" id="OGY67968.1"/>
    </source>
</evidence>
<dbReference type="EMBL" id="MHJL01000010">
    <property type="protein sequence ID" value="OGY67968.1"/>
    <property type="molecule type" value="Genomic_DNA"/>
</dbReference>
<keyword evidence="6 8" id="KW-0694">RNA-binding</keyword>
<comment type="caution">
    <text evidence="12">The sequence shown here is derived from an EMBL/GenBank/DDBJ whole genome shotgun (WGS) entry which is preliminary data.</text>
</comment>
<keyword evidence="4" id="KW-0479">Metal-binding</keyword>
<dbReference type="CDD" id="cd11364">
    <property type="entry name" value="RNase_PH_PNPase_2"/>
    <property type="match status" value="1"/>
</dbReference>
<dbReference type="InterPro" id="IPR036345">
    <property type="entry name" value="ExoRNase_PH_dom2_sf"/>
</dbReference>
<dbReference type="InterPro" id="IPR020568">
    <property type="entry name" value="Ribosomal_Su5_D2-typ_SF"/>
</dbReference>
<gene>
    <name evidence="12" type="ORF">A3I24_03155</name>
</gene>
<dbReference type="CDD" id="cd02393">
    <property type="entry name" value="KH-I_PNPase"/>
    <property type="match status" value="1"/>
</dbReference>
<feature type="domain" description="Exoribonuclease phosphorolytic" evidence="10">
    <location>
        <begin position="15"/>
        <end position="145"/>
    </location>
</feature>
<dbReference type="FunFam" id="3.30.1370.10:FF:000001">
    <property type="entry name" value="Polyribonucleotide nucleotidyltransferase"/>
    <property type="match status" value="1"/>
</dbReference>
<evidence type="ECO:0000256" key="5">
    <source>
        <dbReference type="ARBA" id="ARBA00022842"/>
    </source>
</evidence>
<dbReference type="InterPro" id="IPR012162">
    <property type="entry name" value="PNPase"/>
</dbReference>
<evidence type="ECO:0000256" key="6">
    <source>
        <dbReference type="ARBA" id="ARBA00022884"/>
    </source>
</evidence>
<dbReference type="InterPro" id="IPR027408">
    <property type="entry name" value="PNPase/RNase_PH_dom_sf"/>
</dbReference>
<dbReference type="InterPro" id="IPR015848">
    <property type="entry name" value="PNPase_PH_RNA-bd_bac/org-type"/>
</dbReference>
<dbReference type="EC" id="2.7.7.8" evidence="7"/>
<keyword evidence="5" id="KW-0460">Magnesium</keyword>
<dbReference type="Pfam" id="PF03726">
    <property type="entry name" value="PNPase"/>
    <property type="match status" value="1"/>
</dbReference>
<evidence type="ECO:0000256" key="7">
    <source>
        <dbReference type="NCBIfam" id="TIGR03591"/>
    </source>
</evidence>
<name>A0A1G1ZTB2_9BACT</name>
<dbReference type="GO" id="GO:0006396">
    <property type="term" value="P:RNA processing"/>
    <property type="evidence" value="ECO:0007669"/>
    <property type="project" value="InterPro"/>
</dbReference>
<dbReference type="GO" id="GO:0005829">
    <property type="term" value="C:cytosol"/>
    <property type="evidence" value="ECO:0007669"/>
    <property type="project" value="TreeGrafter"/>
</dbReference>
<evidence type="ECO:0000256" key="3">
    <source>
        <dbReference type="ARBA" id="ARBA00022695"/>
    </source>
</evidence>